<evidence type="ECO:0000256" key="2">
    <source>
        <dbReference type="ARBA" id="ARBA00022481"/>
    </source>
</evidence>
<dbReference type="Pfam" id="PF07963">
    <property type="entry name" value="N_methyl"/>
    <property type="match status" value="1"/>
</dbReference>
<comment type="subcellular location">
    <subcellularLocation>
        <location evidence="1">Membrane</location>
        <topology evidence="1">Single-pass membrane protein</topology>
    </subcellularLocation>
</comment>
<dbReference type="EMBL" id="LNYK01000033">
    <property type="protein sequence ID" value="KTD19898.1"/>
    <property type="molecule type" value="Genomic_DNA"/>
</dbReference>
<reference evidence="7 8" key="1">
    <citation type="submission" date="2015-11" db="EMBL/GenBank/DDBJ databases">
        <title>Genomic analysis of 38 Legionella species identifies large and diverse effector repertoires.</title>
        <authorList>
            <person name="Burstein D."/>
            <person name="Amaro F."/>
            <person name="Zusman T."/>
            <person name="Lifshitz Z."/>
            <person name="Cohen O."/>
            <person name="Gilbert J.A."/>
            <person name="Pupko T."/>
            <person name="Shuman H.A."/>
            <person name="Segal G."/>
        </authorList>
    </citation>
    <scope>NUCLEOTIDE SEQUENCE [LARGE SCALE GENOMIC DNA]</scope>
    <source>
        <strain evidence="7 8">ATCC 49505</strain>
    </source>
</reference>
<evidence type="ECO:0000313" key="7">
    <source>
        <dbReference type="EMBL" id="KTD19898.1"/>
    </source>
</evidence>
<evidence type="ECO:0000256" key="3">
    <source>
        <dbReference type="ARBA" id="ARBA00022692"/>
    </source>
</evidence>
<name>A0A0W0VIH7_9GAMM</name>
<protein>
    <submittedName>
        <fullName evidence="7">Tfp pilus assembly protein, major type IV pilin class A</fullName>
    </submittedName>
</protein>
<dbReference type="GO" id="GO:0016020">
    <property type="term" value="C:membrane"/>
    <property type="evidence" value="ECO:0007669"/>
    <property type="project" value="UniProtKB-SubCell"/>
</dbReference>
<gene>
    <name evidence="7" type="primary">pilE_3</name>
    <name evidence="7" type="ORF">Llon_2070</name>
</gene>
<accession>A0A0W0VIH7</accession>
<evidence type="ECO:0000256" key="1">
    <source>
        <dbReference type="ARBA" id="ARBA00004167"/>
    </source>
</evidence>
<keyword evidence="8" id="KW-1185">Reference proteome</keyword>
<dbReference type="PANTHER" id="PTHR30093">
    <property type="entry name" value="GENERAL SECRETION PATHWAY PROTEIN G"/>
    <property type="match status" value="1"/>
</dbReference>
<dbReference type="STRING" id="45068.Llon_2070"/>
<proteinExistence type="predicted"/>
<dbReference type="NCBIfam" id="TIGR02532">
    <property type="entry name" value="IV_pilin_GFxxxE"/>
    <property type="match status" value="1"/>
</dbReference>
<keyword evidence="3 6" id="KW-0812">Transmembrane</keyword>
<evidence type="ECO:0000256" key="6">
    <source>
        <dbReference type="SAM" id="Phobius"/>
    </source>
</evidence>
<organism evidence="7 8">
    <name type="scientific">Legionella londiniensis</name>
    <dbReference type="NCBI Taxonomy" id="45068"/>
    <lineage>
        <taxon>Bacteria</taxon>
        <taxon>Pseudomonadati</taxon>
        <taxon>Pseudomonadota</taxon>
        <taxon>Gammaproteobacteria</taxon>
        <taxon>Legionellales</taxon>
        <taxon>Legionellaceae</taxon>
        <taxon>Legionella</taxon>
    </lineage>
</organism>
<dbReference type="AlphaFoldDB" id="A0A0W0VIH7"/>
<sequence>MRQQGFTLIELVMVIVIIGILSAIAIPQFIDLRGEARQAAVNGVAGALGSASAINYAASVAGSPNAIAVDNCTDIAGALAGGALPSAEYAIADQAIASGATATCTVTLTPAGGGAAVNATFTGHGT</sequence>
<keyword evidence="2" id="KW-0488">Methylation</keyword>
<keyword evidence="4 6" id="KW-1133">Transmembrane helix</keyword>
<evidence type="ECO:0000256" key="5">
    <source>
        <dbReference type="ARBA" id="ARBA00023136"/>
    </source>
</evidence>
<dbReference type="InterPro" id="IPR012902">
    <property type="entry name" value="N_methyl_site"/>
</dbReference>
<dbReference type="RefSeq" id="WP_058530024.1">
    <property type="nucleotide sequence ID" value="NZ_CAAAHZ010000011.1"/>
</dbReference>
<dbReference type="PANTHER" id="PTHR30093:SF44">
    <property type="entry name" value="TYPE II SECRETION SYSTEM CORE PROTEIN G"/>
    <property type="match status" value="1"/>
</dbReference>
<dbReference type="PROSITE" id="PS00409">
    <property type="entry name" value="PROKAR_NTER_METHYL"/>
    <property type="match status" value="1"/>
</dbReference>
<dbReference type="Gene3D" id="3.30.700.10">
    <property type="entry name" value="Glycoprotein, Type 4 Pilin"/>
    <property type="match status" value="1"/>
</dbReference>
<evidence type="ECO:0000256" key="4">
    <source>
        <dbReference type="ARBA" id="ARBA00022989"/>
    </source>
</evidence>
<dbReference type="SUPFAM" id="SSF54523">
    <property type="entry name" value="Pili subunits"/>
    <property type="match status" value="1"/>
</dbReference>
<dbReference type="Proteomes" id="UP000054997">
    <property type="component" value="Unassembled WGS sequence"/>
</dbReference>
<dbReference type="InterPro" id="IPR045584">
    <property type="entry name" value="Pilin-like"/>
</dbReference>
<dbReference type="OrthoDB" id="5654254at2"/>
<comment type="caution">
    <text evidence="7">The sequence shown here is derived from an EMBL/GenBank/DDBJ whole genome shotgun (WGS) entry which is preliminary data.</text>
</comment>
<feature type="transmembrane region" description="Helical" evidence="6">
    <location>
        <begin position="6"/>
        <end position="30"/>
    </location>
</feature>
<keyword evidence="5 6" id="KW-0472">Membrane</keyword>
<evidence type="ECO:0000313" key="8">
    <source>
        <dbReference type="Proteomes" id="UP000054997"/>
    </source>
</evidence>
<dbReference type="PATRIC" id="fig|45068.5.peg.2252"/>